<keyword evidence="14 20" id="KW-0472">Membrane</keyword>
<dbReference type="Pfam" id="PF00523">
    <property type="entry name" value="Fusion_gly"/>
    <property type="match status" value="1"/>
</dbReference>
<keyword evidence="16" id="KW-1015">Disulfide bond</keyword>
<dbReference type="SUPFAM" id="SSF69922">
    <property type="entry name" value="Head and neck region of the ectodomain of NDV fusion glycoprotein"/>
    <property type="match status" value="1"/>
</dbReference>
<proteinExistence type="inferred from homology"/>
<keyword evidence="11 20" id="KW-0261">Viral envelope protein</keyword>
<evidence type="ECO:0000256" key="15">
    <source>
        <dbReference type="ARBA" id="ARBA00023139"/>
    </source>
</evidence>
<evidence type="ECO:0000256" key="1">
    <source>
        <dbReference type="ARBA" id="ARBA00008211"/>
    </source>
</evidence>
<evidence type="ECO:0000256" key="14">
    <source>
        <dbReference type="ARBA" id="ARBA00023136"/>
    </source>
</evidence>
<keyword evidence="9" id="KW-0946">Virion</keyword>
<dbReference type="GO" id="GO:0019064">
    <property type="term" value="P:fusion of virus membrane with host plasma membrane"/>
    <property type="evidence" value="ECO:0007669"/>
    <property type="project" value="UniProtKB-KW"/>
</dbReference>
<evidence type="ECO:0000256" key="13">
    <source>
        <dbReference type="ARBA" id="ARBA00023054"/>
    </source>
</evidence>
<evidence type="ECO:0000256" key="20">
    <source>
        <dbReference type="RuleBase" id="RU003705"/>
    </source>
</evidence>
<evidence type="ECO:0000256" key="19">
    <source>
        <dbReference type="ARBA" id="ARBA00023296"/>
    </source>
</evidence>
<feature type="transmembrane region" description="Helical" evidence="20">
    <location>
        <begin position="501"/>
        <end position="527"/>
    </location>
</feature>
<keyword evidence="4" id="KW-1032">Host cell membrane</keyword>
<keyword evidence="7 20" id="KW-0812">Transmembrane</keyword>
<evidence type="ECO:0000256" key="10">
    <source>
        <dbReference type="ARBA" id="ARBA00022870"/>
    </source>
</evidence>
<keyword evidence="19" id="KW-1160">Virus entry into host cell</keyword>
<keyword evidence="6" id="KW-1162">Viral penetration into host cytoplasm</keyword>
<keyword evidence="18" id="KW-0449">Lipoprotein</keyword>
<comment type="caution">
    <text evidence="20">Lacks conserved residue(s) required for the propagation of feature annotation.</text>
</comment>
<evidence type="ECO:0000256" key="5">
    <source>
        <dbReference type="ARBA" id="ARBA00022521"/>
    </source>
</evidence>
<dbReference type="GO" id="GO:0055036">
    <property type="term" value="C:virion membrane"/>
    <property type="evidence" value="ECO:0007669"/>
    <property type="project" value="UniProtKB-SubCell"/>
</dbReference>
<dbReference type="Gene3D" id="2.40.490.10">
    <property type="entry name" value="Newcastle disease virus like domain"/>
    <property type="match status" value="1"/>
</dbReference>
<feature type="transmembrane region" description="Helical" evidence="20">
    <location>
        <begin position="117"/>
        <end position="142"/>
    </location>
</feature>
<keyword evidence="5" id="KW-1169">Fusion of virus membrane with host cell membrane</keyword>
<dbReference type="Gene3D" id="6.10.10.110">
    <property type="match status" value="1"/>
</dbReference>
<dbReference type="Gene3D" id="1.10.287.2480">
    <property type="match status" value="1"/>
</dbReference>
<dbReference type="GO" id="GO:0019031">
    <property type="term" value="C:viral envelope"/>
    <property type="evidence" value="ECO:0007669"/>
    <property type="project" value="UniProtKB-KW"/>
</dbReference>
<evidence type="ECO:0000256" key="4">
    <source>
        <dbReference type="ARBA" id="ARBA00022511"/>
    </source>
</evidence>
<dbReference type="EMBL" id="JN941992">
    <property type="protein sequence ID" value="AFA90000.1"/>
    <property type="molecule type" value="Viral_cRNA"/>
</dbReference>
<dbReference type="InterPro" id="IPR000776">
    <property type="entry name" value="Fusion_F0_Paramyxovir"/>
</dbReference>
<evidence type="ECO:0000256" key="2">
    <source>
        <dbReference type="ARBA" id="ARBA00016586"/>
    </source>
</evidence>
<dbReference type="Gene3D" id="2.60.40.1690">
    <property type="entry name" value="Head and neck region of the ectodomain of NDV fusion glycoprotein"/>
    <property type="match status" value="1"/>
</dbReference>
<evidence type="ECO:0000256" key="8">
    <source>
        <dbReference type="ARBA" id="ARBA00022729"/>
    </source>
</evidence>
<name>H6VVJ9_NCDV</name>
<evidence type="ECO:0000313" key="21">
    <source>
        <dbReference type="EMBL" id="AFA90000.1"/>
    </source>
</evidence>
<keyword evidence="12 20" id="KW-1133">Transmembrane helix</keyword>
<evidence type="ECO:0000256" key="16">
    <source>
        <dbReference type="ARBA" id="ARBA00023157"/>
    </source>
</evidence>
<comment type="similarity">
    <text evidence="1 20">Belongs to the paramyxoviruses fusion glycoprotein family.</text>
</comment>
<dbReference type="GO" id="GO:0020002">
    <property type="term" value="C:host cell plasma membrane"/>
    <property type="evidence" value="ECO:0007669"/>
    <property type="project" value="UniProtKB-SubCell"/>
</dbReference>
<keyword evidence="8" id="KW-0732">Signal</keyword>
<dbReference type="SUPFAM" id="SSF58069">
    <property type="entry name" value="Virus ectodomain"/>
    <property type="match status" value="1"/>
</dbReference>
<comment type="subcellular location">
    <subcellularLocation>
        <location evidence="20">Virion membrane</location>
        <topology evidence="20">Single-pass type I membrane protein</topology>
    </subcellularLocation>
    <subcellularLocation>
        <location evidence="20">Host cell membrane</location>
        <topology evidence="20">Single-pass membrane protein</topology>
    </subcellularLocation>
</comment>
<sequence>MDPKPPTRTPAPLTLITRTTLILSCICLTSSLDGRPLAAAGIVVTRDKAVNVYTSSQTGSIIIKLLPNMPKDKEACAKAPLEAYNRTLTTLLTPLGDSIRRIQGSATTSRGKRQKRFVGAIIGSIALGVATAAQITAAAALIQANQNAANILRLKESIAATNEAVHEVTDGLSQLAMAIGKMQQFVNDQFNNTARELDCIKITQQVGVELNLYLTELTTVFGPQITSPALTQLTIQALYSLAGGNMDYLLTKLGVGNNQLSSLISSGLITGNPILYDSQTQLLGIQIHLPSVGSLNNMRATYLETLSVSTTRGFASALVPKVVTQIGSVIEELDTSYCIESDLDLYCTRIVTYPMSPGIYSCLSGNTSACMYSKTEGALTTPYMALKGSVIANCKMTTCRCADPPGIISQNYGEAVSLIDKHSCNVLSLDGITLRLSGEFDATYQKNISILDSQVIVTGSLDISTELGDVNNSISSALDKLAESNSKLEKVNVNLTSTSALITYIVLAVTSLVFGIISLVLVCYLMYKQKAQQKTLLWLGNNTLDQMRAATKT</sequence>
<keyword evidence="17" id="KW-0325">Glycoprotein</keyword>
<organism evidence="21">
    <name type="scientific">Avian paramyxovirus 1</name>
    <name type="common">NDV</name>
    <name type="synonym">Avian orthoavulavirus 1</name>
    <dbReference type="NCBI Taxonomy" id="2560319"/>
    <lineage>
        <taxon>Viruses</taxon>
        <taxon>Riboviria</taxon>
        <taxon>Orthornavirae</taxon>
        <taxon>Negarnaviricota</taxon>
        <taxon>Haploviricotina</taxon>
        <taxon>Monjiviricetes</taxon>
        <taxon>Mononegavirales</taxon>
        <taxon>Paramyxoviridae</taxon>
        <taxon>Avulavirinae</taxon>
        <taxon>Orthoavulavirus</taxon>
        <taxon>Orthoavulavirus javaense</taxon>
    </lineage>
</organism>
<evidence type="ECO:0000256" key="17">
    <source>
        <dbReference type="ARBA" id="ARBA00023180"/>
    </source>
</evidence>
<evidence type="ECO:0000256" key="3">
    <source>
        <dbReference type="ARBA" id="ARBA00022506"/>
    </source>
</evidence>
<evidence type="ECO:0000256" key="11">
    <source>
        <dbReference type="ARBA" id="ARBA00022879"/>
    </source>
</evidence>
<evidence type="ECO:0000256" key="18">
    <source>
        <dbReference type="ARBA" id="ARBA00023288"/>
    </source>
</evidence>
<comment type="subunit">
    <text evidence="20">Homotrimer of disulfide-linked F1-F2.</text>
</comment>
<keyword evidence="10" id="KW-1043">Host membrane</keyword>
<accession>H6VVJ9</accession>
<dbReference type="GO" id="GO:0046718">
    <property type="term" value="P:symbiont entry into host cell"/>
    <property type="evidence" value="ECO:0007669"/>
    <property type="project" value="UniProtKB-KW"/>
</dbReference>
<evidence type="ECO:0000256" key="9">
    <source>
        <dbReference type="ARBA" id="ARBA00022844"/>
    </source>
</evidence>
<keyword evidence="13" id="KW-0175">Coiled coil</keyword>
<keyword evidence="15" id="KW-0564">Palmitate</keyword>
<evidence type="ECO:0000256" key="6">
    <source>
        <dbReference type="ARBA" id="ARBA00022595"/>
    </source>
</evidence>
<protein>
    <recommendedName>
        <fullName evidence="2 20">Fusion glycoprotein F0</fullName>
    </recommendedName>
</protein>
<evidence type="ECO:0000256" key="12">
    <source>
        <dbReference type="ARBA" id="ARBA00022989"/>
    </source>
</evidence>
<reference evidence="21" key="1">
    <citation type="submission" date="2011-10" db="EMBL/GenBank/DDBJ databases">
        <title>Analysis of the avian paramyxovirus type-1 fusion gene for pigeon paramyxovirus-1 and cormorant virulent newcastle disease rrt-PCR assay development.</title>
        <authorList>
            <person name="Hines N.L."/>
        </authorList>
    </citation>
    <scope>NUCLEOTIDE SEQUENCE</scope>
    <source>
        <strain evidence="21">Avian/Minnesota/2349/2008</strain>
    </source>
</reference>
<evidence type="ECO:0000256" key="7">
    <source>
        <dbReference type="ARBA" id="ARBA00022692"/>
    </source>
</evidence>
<keyword evidence="3" id="KW-1168">Fusion of virus membrane with host membrane</keyword>